<protein>
    <submittedName>
        <fullName evidence="2">Uncharacterized protein</fullName>
    </submittedName>
</protein>
<dbReference type="RefSeq" id="WP_329512836.1">
    <property type="nucleotide sequence ID" value="NZ_JAYWVC010000400.1"/>
</dbReference>
<proteinExistence type="predicted"/>
<accession>A0ABU7FX07</accession>
<feature type="region of interest" description="Disordered" evidence="1">
    <location>
        <begin position="1"/>
        <end position="53"/>
    </location>
</feature>
<keyword evidence="3" id="KW-1185">Reference proteome</keyword>
<name>A0ABU7FX07_9ACTN</name>
<sequence>MAHIRRALRAPRTPRTPQTKLTTTQLAKKTLQTPLADQPLDSQTRHTMTQAKA</sequence>
<dbReference type="Proteomes" id="UP001333996">
    <property type="component" value="Unassembled WGS sequence"/>
</dbReference>
<gene>
    <name evidence="2" type="ORF">VXC91_43265</name>
</gene>
<comment type="caution">
    <text evidence="2">The sequence shown here is derived from an EMBL/GenBank/DDBJ whole genome shotgun (WGS) entry which is preliminary data.</text>
</comment>
<organism evidence="2 3">
    <name type="scientific">Streptomyces chiangmaiensis</name>
    <dbReference type="NCBI Taxonomy" id="766497"/>
    <lineage>
        <taxon>Bacteria</taxon>
        <taxon>Bacillati</taxon>
        <taxon>Actinomycetota</taxon>
        <taxon>Actinomycetes</taxon>
        <taxon>Kitasatosporales</taxon>
        <taxon>Streptomycetaceae</taxon>
        <taxon>Streptomyces</taxon>
    </lineage>
</organism>
<evidence type="ECO:0000256" key="1">
    <source>
        <dbReference type="SAM" id="MobiDB-lite"/>
    </source>
</evidence>
<dbReference type="EMBL" id="JAYWVC010000400">
    <property type="protein sequence ID" value="MED7828496.1"/>
    <property type="molecule type" value="Genomic_DNA"/>
</dbReference>
<reference evidence="2" key="1">
    <citation type="submission" date="2024-01" db="EMBL/GenBank/DDBJ databases">
        <title>First draft genome sequence data of TA4-1, the type strain of Gram-positive actinobacterium Streptomyces chiangmaiensis.</title>
        <authorList>
            <person name="Yasawong M."/>
            <person name="Nantapong N."/>
        </authorList>
    </citation>
    <scope>NUCLEOTIDE SEQUENCE</scope>
    <source>
        <strain evidence="2">TA4-1</strain>
    </source>
</reference>
<feature type="compositionally biased region" description="Low complexity" evidence="1">
    <location>
        <begin position="10"/>
        <end position="35"/>
    </location>
</feature>
<evidence type="ECO:0000313" key="2">
    <source>
        <dbReference type="EMBL" id="MED7828496.1"/>
    </source>
</evidence>
<feature type="compositionally biased region" description="Polar residues" evidence="1">
    <location>
        <begin position="40"/>
        <end position="53"/>
    </location>
</feature>
<evidence type="ECO:0000313" key="3">
    <source>
        <dbReference type="Proteomes" id="UP001333996"/>
    </source>
</evidence>